<organism evidence="8 9">
    <name type="scientific">Elysia crispata</name>
    <name type="common">lettuce slug</name>
    <dbReference type="NCBI Taxonomy" id="231223"/>
    <lineage>
        <taxon>Eukaryota</taxon>
        <taxon>Metazoa</taxon>
        <taxon>Spiralia</taxon>
        <taxon>Lophotrochozoa</taxon>
        <taxon>Mollusca</taxon>
        <taxon>Gastropoda</taxon>
        <taxon>Heterobranchia</taxon>
        <taxon>Euthyneura</taxon>
        <taxon>Panpulmonata</taxon>
        <taxon>Sacoglossa</taxon>
        <taxon>Placobranchoidea</taxon>
        <taxon>Plakobranchidae</taxon>
        <taxon>Elysia</taxon>
    </lineage>
</organism>
<feature type="domain" description="G-protein coupled receptors family 1 profile" evidence="7">
    <location>
        <begin position="77"/>
        <end position="380"/>
    </location>
</feature>
<dbReference type="SUPFAM" id="SSF81321">
    <property type="entry name" value="Family A G protein-coupled receptor-like"/>
    <property type="match status" value="1"/>
</dbReference>
<dbReference type="EMBL" id="JAWDGP010003471">
    <property type="protein sequence ID" value="KAK3773968.1"/>
    <property type="molecule type" value="Genomic_DNA"/>
</dbReference>
<dbReference type="PROSITE" id="PS50262">
    <property type="entry name" value="G_PROTEIN_RECEP_F1_2"/>
    <property type="match status" value="1"/>
</dbReference>
<keyword evidence="9" id="KW-1185">Reference proteome</keyword>
<comment type="caution">
    <text evidence="8">The sequence shown here is derived from an EMBL/GenBank/DDBJ whole genome shotgun (WGS) entry which is preliminary data.</text>
</comment>
<evidence type="ECO:0000256" key="4">
    <source>
        <dbReference type="ARBA" id="ARBA00023136"/>
    </source>
</evidence>
<feature type="transmembrane region" description="Helical" evidence="6">
    <location>
        <begin position="177"/>
        <end position="200"/>
    </location>
</feature>
<feature type="transmembrane region" description="Helical" evidence="6">
    <location>
        <begin position="135"/>
        <end position="156"/>
    </location>
</feature>
<keyword evidence="2 6" id="KW-0812">Transmembrane</keyword>
<name>A0AAE1DLM9_9GAST</name>
<evidence type="ECO:0000256" key="5">
    <source>
        <dbReference type="SAM" id="MobiDB-lite"/>
    </source>
</evidence>
<evidence type="ECO:0000256" key="1">
    <source>
        <dbReference type="ARBA" id="ARBA00004370"/>
    </source>
</evidence>
<evidence type="ECO:0000256" key="6">
    <source>
        <dbReference type="SAM" id="Phobius"/>
    </source>
</evidence>
<feature type="region of interest" description="Disordered" evidence="5">
    <location>
        <begin position="294"/>
        <end position="316"/>
    </location>
</feature>
<dbReference type="InterPro" id="IPR017452">
    <property type="entry name" value="GPCR_Rhodpsn_7TM"/>
</dbReference>
<evidence type="ECO:0000256" key="2">
    <source>
        <dbReference type="ARBA" id="ARBA00022692"/>
    </source>
</evidence>
<dbReference type="PANTHER" id="PTHR46641:SF25">
    <property type="entry name" value="CNMAMIDE RECEPTOR-RELATED"/>
    <property type="match status" value="1"/>
</dbReference>
<feature type="compositionally biased region" description="Low complexity" evidence="5">
    <location>
        <begin position="295"/>
        <end position="316"/>
    </location>
</feature>
<dbReference type="InterPro" id="IPR052954">
    <property type="entry name" value="GPCR-Ligand_Int"/>
</dbReference>
<dbReference type="Proteomes" id="UP001283361">
    <property type="component" value="Unassembled WGS sequence"/>
</dbReference>
<dbReference type="GO" id="GO:0004930">
    <property type="term" value="F:G protein-coupled receptor activity"/>
    <property type="evidence" value="ECO:0007669"/>
    <property type="project" value="InterPro"/>
</dbReference>
<reference evidence="8" key="1">
    <citation type="journal article" date="2023" name="G3 (Bethesda)">
        <title>A reference genome for the long-term kleptoplast-retaining sea slug Elysia crispata morphotype clarki.</title>
        <authorList>
            <person name="Eastman K.E."/>
            <person name="Pendleton A.L."/>
            <person name="Shaikh M.A."/>
            <person name="Suttiyut T."/>
            <person name="Ogas R."/>
            <person name="Tomko P."/>
            <person name="Gavelis G."/>
            <person name="Widhalm J.R."/>
            <person name="Wisecaver J.H."/>
        </authorList>
    </citation>
    <scope>NUCLEOTIDE SEQUENCE</scope>
    <source>
        <strain evidence="8">ECLA1</strain>
    </source>
</reference>
<dbReference type="Gene3D" id="1.20.1070.10">
    <property type="entry name" value="Rhodopsin 7-helix transmembrane proteins"/>
    <property type="match status" value="1"/>
</dbReference>
<dbReference type="PANTHER" id="PTHR46641">
    <property type="entry name" value="FMRFAMIDE RECEPTOR-RELATED"/>
    <property type="match status" value="1"/>
</dbReference>
<feature type="transmembrane region" description="Helical" evidence="6">
    <location>
        <begin position="64"/>
        <end position="84"/>
    </location>
</feature>
<accession>A0AAE1DLM9</accession>
<dbReference type="GO" id="GO:0016020">
    <property type="term" value="C:membrane"/>
    <property type="evidence" value="ECO:0007669"/>
    <property type="project" value="UniProtKB-SubCell"/>
</dbReference>
<gene>
    <name evidence="8" type="ORF">RRG08_056740</name>
</gene>
<dbReference type="Pfam" id="PF00001">
    <property type="entry name" value="7tm_1"/>
    <property type="match status" value="1"/>
</dbReference>
<feature type="transmembrane region" description="Helical" evidence="6">
    <location>
        <begin position="323"/>
        <end position="344"/>
    </location>
</feature>
<evidence type="ECO:0000256" key="3">
    <source>
        <dbReference type="ARBA" id="ARBA00022989"/>
    </source>
</evidence>
<dbReference type="InterPro" id="IPR000276">
    <property type="entry name" value="GPCR_Rhodpsn"/>
</dbReference>
<evidence type="ECO:0000313" key="9">
    <source>
        <dbReference type="Proteomes" id="UP001283361"/>
    </source>
</evidence>
<keyword evidence="3 6" id="KW-1133">Transmembrane helix</keyword>
<sequence>MFQKRSSLFHKADGLNSFFEFVMDLSDEANMTHLNLTNGSQIRAPYLYRPSRSRLYKDMELVDYYTSPLIVVLGVLSNLLAYIVFTRTRLRKVASVPYLAAMAVTDSGALITDFIQKGLMKHNIFIISKSGICQFTTYFSYVFIFLSIWYPLALCVEKFICVYCPLRKASLCTPFRAKVVVIAMAVMTGTCYYYVIYMFGPNYHFGIVSCSAWMEVTQDVFVLMALDTIFACGVPCVILVGLVVLIFARCCFYYRITSAEDRTRQGRQTYFGNSAGRSSSRQSHGTRCIGVAAQRSVRGSRSGPSVSSASTSSSSSPVRVTNVIFPVIGMTLVLQFPTFAFRFMFSVFKLEREVLIRLTDYQPLFIYMNNLAWAIKFYIYLLSSPSFRRRTRSLLVSAWQKIQSNEWFGRQRRRYSLEDREGGELDARAECRISTNRPMNMAERWEDKKSYAKHRTDEV</sequence>
<protein>
    <recommendedName>
        <fullName evidence="7">G-protein coupled receptors family 1 profile domain-containing protein</fullName>
    </recommendedName>
</protein>
<feature type="transmembrane region" description="Helical" evidence="6">
    <location>
        <begin position="96"/>
        <end position="115"/>
    </location>
</feature>
<evidence type="ECO:0000259" key="7">
    <source>
        <dbReference type="PROSITE" id="PS50262"/>
    </source>
</evidence>
<feature type="transmembrane region" description="Helical" evidence="6">
    <location>
        <begin position="364"/>
        <end position="382"/>
    </location>
</feature>
<keyword evidence="4 6" id="KW-0472">Membrane</keyword>
<proteinExistence type="predicted"/>
<comment type="subcellular location">
    <subcellularLocation>
        <location evidence="1">Membrane</location>
    </subcellularLocation>
</comment>
<feature type="transmembrane region" description="Helical" evidence="6">
    <location>
        <begin position="220"/>
        <end position="248"/>
    </location>
</feature>
<evidence type="ECO:0000313" key="8">
    <source>
        <dbReference type="EMBL" id="KAK3773968.1"/>
    </source>
</evidence>
<dbReference type="AlphaFoldDB" id="A0AAE1DLM9"/>